<feature type="region of interest" description="Disordered" evidence="1">
    <location>
        <begin position="103"/>
        <end position="123"/>
    </location>
</feature>
<dbReference type="Gene3D" id="3.40.1090.10">
    <property type="entry name" value="Cytosolic phospholipase A2 catalytic domain"/>
    <property type="match status" value="1"/>
</dbReference>
<dbReference type="InterPro" id="IPR016035">
    <property type="entry name" value="Acyl_Trfase/lysoPLipase"/>
</dbReference>
<gene>
    <name evidence="3" type="ORF">Fuma_04379</name>
</gene>
<dbReference type="OrthoDB" id="289717at2"/>
<feature type="transmembrane region" description="Helical" evidence="2">
    <location>
        <begin position="200"/>
        <end position="224"/>
    </location>
</feature>
<proteinExistence type="predicted"/>
<accession>A0A1P8WL00</accession>
<keyword evidence="2" id="KW-1133">Transmembrane helix</keyword>
<feature type="transmembrane region" description="Helical" evidence="2">
    <location>
        <begin position="278"/>
        <end position="298"/>
    </location>
</feature>
<feature type="transmembrane region" description="Helical" evidence="2">
    <location>
        <begin position="236"/>
        <end position="258"/>
    </location>
</feature>
<keyword evidence="2" id="KW-0472">Membrane</keyword>
<evidence type="ECO:0000313" key="4">
    <source>
        <dbReference type="Proteomes" id="UP000187735"/>
    </source>
</evidence>
<sequence length="1296" mass="143341">MSTSARGVKEVLDEELHEIRKRRYRSGMWSKEQDEEITDEQLKSELTGMALSGGGVRSAALNLGLIQSFYSAGRMKLVDYLSTVSGGGYAGALLSTESATDRDGVNWGPKDGRNRLSIESESKHGQPSRIYEIALHGRRMGDLLKMLSRHLFGWVLTLAFLLSGLTAIAAVLAWMMRLSSSANSMVFLQELGFTGDIPRAYFPMFLAAIFWGFALILTVVSRALGWQMPPTTRFSYLVLLGTFVLGTVTILGMGQVAMTDLVTIGSMPKAWETALNNVFNVTSTILGALFAVVIAPYLMPTKLLESGAKKNNLLQKAVFNVAGYGVLIGTPVMFFYVLSAENLSGTHDKRAEDGLLVRNNLRNFREFAGMLKTRYGEAAAADGDRTEQAIWKAIQSIESETENGGSIEEWIRKEDARIKEYMQLGFVERWIDFGTSRLLQHGDGEFHKRLRKRARLNLLQTQFANAITARCLSDPGLFGFTLNHGRRGIVSGSVEVGLPGSDPVGKMDFSMRRGGQINGPNTLLIDGEPFESELTSRWLVADENRWEELMLAAYALEGAKVQGEWLLRDLTSPVPFRYSSPKQTSTEAEENSWWRAALAAAQAFSSKSVNNTSDAQPGASDSIADAAELPNESDAAVSPALVRFRKAVPGLSGGTRGEELAWLQTKLGDEIKRVTEKLGADVDPELTERYVSWLTTKKHELDRLLTTTRRANWTLLCARYPKFFSGPDVIYATHVNSFDQSSRLTIAGYAFLTFVILGLVTNLNTSCLHGVYRDELAAIWLRDPAVRIKDLDSCASGGPFHLINCTLNHLSTLDDPDPEQRSRFVFSYRFCGSKLTGYRETELYQNGDTTVADAMAISGAAVTTSSASNLMYKLVLLLTNFRLGQWVRNPAHYKQEHYWPSPLRSIISLLWNPQERPFCFLSDGGHLDNTGLASLLERRCRLMILGDASYDPDFQFEDLRRVLQCARGKYHVEFERLDPLVASKDRINSEWHILDELRPDENGVSPRHFVALRVKYPEPNVPDGMLIIAKSTMTGDEPMDLVELKRSRDAFPHDPTSNQFLPPEQFESYVILGRHIGNQILDFFEDLPPLPGDSSDAEPASGVPTDLVPDGWRGPSAQAAVAAAEETQTIDNEKDGDSHQSVDDATPHDDTETGDAVPDEAEDVEAAEAPEVPASSDVFTARVLLADDPPFTAETVDIACGLISAWLTSPFDTDDTSVLEEVSQWARTNSANAEKPLRDRISRRLIEAVQTHSDRIAASNIAQLEFLRMLHCLGERKLAGFSDAVQTLSTMSSVNA</sequence>
<dbReference type="RefSeq" id="WP_077026010.1">
    <property type="nucleotide sequence ID" value="NZ_CP017641.1"/>
</dbReference>
<name>A0A1P8WL00_9PLAN</name>
<dbReference type="KEGG" id="fmr:Fuma_04379"/>
<dbReference type="PANTHER" id="PTHR10728">
    <property type="entry name" value="CYTOSOLIC PHOSPHOLIPASE A2"/>
    <property type="match status" value="1"/>
</dbReference>
<feature type="transmembrane region" description="Helical" evidence="2">
    <location>
        <begin position="318"/>
        <end position="338"/>
    </location>
</feature>
<feature type="region of interest" description="Disordered" evidence="1">
    <location>
        <begin position="1087"/>
        <end position="1156"/>
    </location>
</feature>
<evidence type="ECO:0000256" key="2">
    <source>
        <dbReference type="SAM" id="Phobius"/>
    </source>
</evidence>
<dbReference type="Proteomes" id="UP000187735">
    <property type="component" value="Chromosome"/>
</dbReference>
<feature type="transmembrane region" description="Helical" evidence="2">
    <location>
        <begin position="151"/>
        <end position="176"/>
    </location>
</feature>
<keyword evidence="2" id="KW-0812">Transmembrane</keyword>
<dbReference type="GO" id="GO:0005829">
    <property type="term" value="C:cytosol"/>
    <property type="evidence" value="ECO:0007669"/>
    <property type="project" value="TreeGrafter"/>
</dbReference>
<feature type="compositionally biased region" description="Low complexity" evidence="1">
    <location>
        <begin position="1117"/>
        <end position="1129"/>
    </location>
</feature>
<dbReference type="STRING" id="1891926.Fuma_04379"/>
<protein>
    <recommendedName>
        <fullName evidence="5">Patatin-like phospholipase</fullName>
    </recommendedName>
</protein>
<dbReference type="GO" id="GO:0004623">
    <property type="term" value="F:phospholipase A2 activity"/>
    <property type="evidence" value="ECO:0007669"/>
    <property type="project" value="TreeGrafter"/>
</dbReference>
<feature type="compositionally biased region" description="Basic and acidic residues" evidence="1">
    <location>
        <begin position="1131"/>
        <end position="1151"/>
    </location>
</feature>
<dbReference type="GO" id="GO:0046475">
    <property type="term" value="P:glycerophospholipid catabolic process"/>
    <property type="evidence" value="ECO:0007669"/>
    <property type="project" value="TreeGrafter"/>
</dbReference>
<evidence type="ECO:0008006" key="5">
    <source>
        <dbReference type="Google" id="ProtNLM"/>
    </source>
</evidence>
<dbReference type="SUPFAM" id="SSF52151">
    <property type="entry name" value="FabD/lysophospholipase-like"/>
    <property type="match status" value="2"/>
</dbReference>
<evidence type="ECO:0000313" key="3">
    <source>
        <dbReference type="EMBL" id="APZ94740.1"/>
    </source>
</evidence>
<dbReference type="PANTHER" id="PTHR10728:SF40">
    <property type="entry name" value="PATATIN FAMILY PROTEIN"/>
    <property type="match status" value="1"/>
</dbReference>
<reference evidence="3 4" key="1">
    <citation type="journal article" date="2016" name="Front. Microbiol.">
        <title>Fuerstia marisgermanicae gen. nov., sp. nov., an Unusual Member of the Phylum Planctomycetes from the German Wadden Sea.</title>
        <authorList>
            <person name="Kohn T."/>
            <person name="Heuer A."/>
            <person name="Jogler M."/>
            <person name="Vollmers J."/>
            <person name="Boedeker C."/>
            <person name="Bunk B."/>
            <person name="Rast P."/>
            <person name="Borchert D."/>
            <person name="Glockner I."/>
            <person name="Freese H.M."/>
            <person name="Klenk H.P."/>
            <person name="Overmann J."/>
            <person name="Kaster A.K."/>
            <person name="Rohde M."/>
            <person name="Wiegand S."/>
            <person name="Jogler C."/>
        </authorList>
    </citation>
    <scope>NUCLEOTIDE SEQUENCE [LARGE SCALE GENOMIC DNA]</scope>
    <source>
        <strain evidence="3 4">NH11</strain>
    </source>
</reference>
<organism evidence="3 4">
    <name type="scientific">Fuerstiella marisgermanici</name>
    <dbReference type="NCBI Taxonomy" id="1891926"/>
    <lineage>
        <taxon>Bacteria</taxon>
        <taxon>Pseudomonadati</taxon>
        <taxon>Planctomycetota</taxon>
        <taxon>Planctomycetia</taxon>
        <taxon>Planctomycetales</taxon>
        <taxon>Planctomycetaceae</taxon>
        <taxon>Fuerstiella</taxon>
    </lineage>
</organism>
<dbReference type="EMBL" id="CP017641">
    <property type="protein sequence ID" value="APZ94740.1"/>
    <property type="molecule type" value="Genomic_DNA"/>
</dbReference>
<keyword evidence="4" id="KW-1185">Reference proteome</keyword>
<evidence type="ECO:0000256" key="1">
    <source>
        <dbReference type="SAM" id="MobiDB-lite"/>
    </source>
</evidence>